<evidence type="ECO:0008006" key="3">
    <source>
        <dbReference type="Google" id="ProtNLM"/>
    </source>
</evidence>
<dbReference type="Gene3D" id="3.40.1000.10">
    <property type="entry name" value="Mog1/PsbP, alpha/beta/alpha sandwich"/>
    <property type="match status" value="1"/>
</dbReference>
<reference evidence="1 2" key="1">
    <citation type="submission" date="2015-07" db="EMBL/GenBank/DDBJ databases">
        <title>Genome analysis of myxobacterium Chondromyces crocatus Cm c5 reveals a high potential for natural compound synthesis and the genetic basis for the loss of fruiting body formation.</title>
        <authorList>
            <person name="Zaburannyi N."/>
            <person name="Bunk B."/>
            <person name="Maier J."/>
            <person name="Overmann J."/>
            <person name="Mueller R."/>
        </authorList>
    </citation>
    <scope>NUCLEOTIDE SEQUENCE [LARGE SCALE GENOMIC DNA]</scope>
    <source>
        <strain evidence="1 2">Cm c5</strain>
    </source>
</reference>
<dbReference type="AlphaFoldDB" id="A0A0K1ENJ8"/>
<evidence type="ECO:0000313" key="1">
    <source>
        <dbReference type="EMBL" id="AKT42212.1"/>
    </source>
</evidence>
<dbReference type="RefSeq" id="WP_050433876.1">
    <property type="nucleotide sequence ID" value="NZ_CP012159.1"/>
</dbReference>
<accession>A0A0K1ENJ8</accession>
<proteinExistence type="predicted"/>
<dbReference type="InterPro" id="IPR016123">
    <property type="entry name" value="Mog1/PsbP_a/b/a-sand"/>
</dbReference>
<dbReference type="OrthoDB" id="5518629at2"/>
<organism evidence="1 2">
    <name type="scientific">Chondromyces crocatus</name>
    <dbReference type="NCBI Taxonomy" id="52"/>
    <lineage>
        <taxon>Bacteria</taxon>
        <taxon>Pseudomonadati</taxon>
        <taxon>Myxococcota</taxon>
        <taxon>Polyangia</taxon>
        <taxon>Polyangiales</taxon>
        <taxon>Polyangiaceae</taxon>
        <taxon>Chondromyces</taxon>
    </lineage>
</organism>
<dbReference type="Pfam" id="PF08786">
    <property type="entry name" value="DcrB"/>
    <property type="match status" value="1"/>
</dbReference>
<dbReference type="KEGG" id="ccro:CMC5_064350"/>
<dbReference type="SUPFAM" id="SSF55724">
    <property type="entry name" value="Mog1p/PsbP-like"/>
    <property type="match status" value="1"/>
</dbReference>
<gene>
    <name evidence="1" type="ORF">CMC5_064350</name>
</gene>
<keyword evidence="2" id="KW-1185">Reference proteome</keyword>
<name>A0A0K1ENJ8_CHOCO</name>
<dbReference type="STRING" id="52.CMC5_064350"/>
<protein>
    <recommendedName>
        <fullName evidence="3">DUF1795 domain-containing protein</fullName>
    </recommendedName>
</protein>
<sequence>MAAYETDEARFDVPASWLDRSVTSLEYSSPEGVTRVVVQREPTEQRTLKDLHTARLVDLRRRLAAFELILEEEVLVAGRAAVELGMRYRDEDAHLYQHAVTLIVGEKLVTVGVLGPVKAGEHIDALFQRLRATITIRDAEDT</sequence>
<evidence type="ECO:0000313" key="2">
    <source>
        <dbReference type="Proteomes" id="UP000067626"/>
    </source>
</evidence>
<dbReference type="EMBL" id="CP012159">
    <property type="protein sequence ID" value="AKT42212.1"/>
    <property type="molecule type" value="Genomic_DNA"/>
</dbReference>
<dbReference type="Proteomes" id="UP000067626">
    <property type="component" value="Chromosome"/>
</dbReference>
<dbReference type="InterPro" id="IPR014894">
    <property type="entry name" value="DcrB/EagT6"/>
</dbReference>